<feature type="region of interest" description="Disordered" evidence="1">
    <location>
        <begin position="242"/>
        <end position="267"/>
    </location>
</feature>
<evidence type="ECO:0000313" key="3">
    <source>
        <dbReference type="Proteomes" id="UP001189429"/>
    </source>
</evidence>
<gene>
    <name evidence="2" type="ORF">PCOR1329_LOCUS46341</name>
</gene>
<evidence type="ECO:0000256" key="1">
    <source>
        <dbReference type="SAM" id="MobiDB-lite"/>
    </source>
</evidence>
<name>A0ABN9UB07_9DINO</name>
<keyword evidence="3" id="KW-1185">Reference proteome</keyword>
<feature type="region of interest" description="Disordered" evidence="1">
    <location>
        <begin position="42"/>
        <end position="74"/>
    </location>
</feature>
<reference evidence="2" key="1">
    <citation type="submission" date="2023-10" db="EMBL/GenBank/DDBJ databases">
        <authorList>
            <person name="Chen Y."/>
            <person name="Shah S."/>
            <person name="Dougan E. K."/>
            <person name="Thang M."/>
            <person name="Chan C."/>
        </authorList>
    </citation>
    <scope>NUCLEOTIDE SEQUENCE [LARGE SCALE GENOMIC DNA]</scope>
</reference>
<organism evidence="2 3">
    <name type="scientific">Prorocentrum cordatum</name>
    <dbReference type="NCBI Taxonomy" id="2364126"/>
    <lineage>
        <taxon>Eukaryota</taxon>
        <taxon>Sar</taxon>
        <taxon>Alveolata</taxon>
        <taxon>Dinophyceae</taxon>
        <taxon>Prorocentrales</taxon>
        <taxon>Prorocentraceae</taxon>
        <taxon>Prorocentrum</taxon>
    </lineage>
</organism>
<comment type="caution">
    <text evidence="2">The sequence shown here is derived from an EMBL/GenBank/DDBJ whole genome shotgun (WGS) entry which is preliminary data.</text>
</comment>
<protein>
    <submittedName>
        <fullName evidence="2">Uncharacterized protein</fullName>
    </submittedName>
</protein>
<dbReference type="EMBL" id="CAUYUJ010015574">
    <property type="protein sequence ID" value="CAK0855799.1"/>
    <property type="molecule type" value="Genomic_DNA"/>
</dbReference>
<accession>A0ABN9UB07</accession>
<sequence>TPISSTNTFEPIYLDLCSGPLDDMEAQTGAAGSADAAMEDVNAFGPPKWAGKRSGTEGEDSAAKQHKGAGKGAKLRDDDWRAMALCTARLTLAVARDTASLAATVYETWELNADAPLPAAGILAGQEYNEQAKELHEQHEKDASVDLAQLGPPHLVVSAKVFQELAKHVSEQGKPTLAQFSATVVQAEAPTPLGEAVPHLSVKKNKQKSAKGVQKCRIVVAMATDPHIRTIRDMLVEEIQKEGGQKKLGPAPRGALERELNRVVSRA</sequence>
<feature type="non-terminal residue" evidence="2">
    <location>
        <position position="1"/>
    </location>
</feature>
<dbReference type="Proteomes" id="UP001189429">
    <property type="component" value="Unassembled WGS sequence"/>
</dbReference>
<proteinExistence type="predicted"/>
<evidence type="ECO:0000313" key="2">
    <source>
        <dbReference type="EMBL" id="CAK0855799.1"/>
    </source>
</evidence>